<dbReference type="OrthoDB" id="535495at2759"/>
<sequence>MARAHQFLAPYELAPKWGIRTVLIKASGVKTPIWDKGIGASTALMEGAVSAEALRPYRGMCDEILATARYAEESGITPEEVAATIEEALTAPQPRTRYLIGNGAWLQMTVRRLMPDWLWDSVLLRTMPKTTEPLQ</sequence>
<accession>A0A2J7ZVK4</accession>
<evidence type="ECO:0000313" key="1">
    <source>
        <dbReference type="EMBL" id="PNH04306.1"/>
    </source>
</evidence>
<organism evidence="1 2">
    <name type="scientific">Tetrabaena socialis</name>
    <dbReference type="NCBI Taxonomy" id="47790"/>
    <lineage>
        <taxon>Eukaryota</taxon>
        <taxon>Viridiplantae</taxon>
        <taxon>Chlorophyta</taxon>
        <taxon>core chlorophytes</taxon>
        <taxon>Chlorophyceae</taxon>
        <taxon>CS clade</taxon>
        <taxon>Chlamydomonadales</taxon>
        <taxon>Tetrabaenaceae</taxon>
        <taxon>Tetrabaena</taxon>
    </lineage>
</organism>
<proteinExistence type="predicted"/>
<dbReference type="Proteomes" id="UP000236333">
    <property type="component" value="Unassembled WGS sequence"/>
</dbReference>
<dbReference type="AlphaFoldDB" id="A0A2J7ZVK4"/>
<keyword evidence="2" id="KW-1185">Reference proteome</keyword>
<evidence type="ECO:0000313" key="2">
    <source>
        <dbReference type="Proteomes" id="UP000236333"/>
    </source>
</evidence>
<dbReference type="Gene3D" id="3.40.50.720">
    <property type="entry name" value="NAD(P)-binding Rossmann-like Domain"/>
    <property type="match status" value="1"/>
</dbReference>
<gene>
    <name evidence="1" type="ORF">TSOC_009539</name>
</gene>
<dbReference type="EMBL" id="PGGS01000402">
    <property type="protein sequence ID" value="PNH04306.1"/>
    <property type="molecule type" value="Genomic_DNA"/>
</dbReference>
<comment type="caution">
    <text evidence="1">The sequence shown here is derived from an EMBL/GenBank/DDBJ whole genome shotgun (WGS) entry which is preliminary data.</text>
</comment>
<protein>
    <submittedName>
        <fullName evidence="1">Uncharacterized protein</fullName>
    </submittedName>
</protein>
<reference evidence="1 2" key="1">
    <citation type="journal article" date="2017" name="Mol. Biol. Evol.">
        <title>The 4-celled Tetrabaena socialis nuclear genome reveals the essential components for genetic control of cell number at the origin of multicellularity in the volvocine lineage.</title>
        <authorList>
            <person name="Featherston J."/>
            <person name="Arakaki Y."/>
            <person name="Hanschen E.R."/>
            <person name="Ferris P.J."/>
            <person name="Michod R.E."/>
            <person name="Olson B.J.S.C."/>
            <person name="Nozaki H."/>
            <person name="Durand P.M."/>
        </authorList>
    </citation>
    <scope>NUCLEOTIDE SEQUENCE [LARGE SCALE GENOMIC DNA]</scope>
    <source>
        <strain evidence="1 2">NIES-571</strain>
    </source>
</reference>
<name>A0A2J7ZVK4_9CHLO</name>